<name>A0AAW1MCN3_POPJA</name>
<dbReference type="PANTHER" id="PTHR22829:SF5">
    <property type="entry name" value="INTEGRAL MEMBRANE PROTEIN GPR155"/>
    <property type="match status" value="1"/>
</dbReference>
<accession>A0AAW1MCN3</accession>
<dbReference type="AlphaFoldDB" id="A0AAW1MCN3"/>
<evidence type="ECO:0000313" key="2">
    <source>
        <dbReference type="EMBL" id="KAK9745313.1"/>
    </source>
</evidence>
<dbReference type="EMBL" id="JASPKY010000050">
    <property type="protein sequence ID" value="KAK9745313.1"/>
    <property type="molecule type" value="Genomic_DNA"/>
</dbReference>
<keyword evidence="3" id="KW-1185">Reference proteome</keyword>
<dbReference type="Gene3D" id="1.10.10.10">
    <property type="entry name" value="Winged helix-like DNA-binding domain superfamily/Winged helix DNA-binding domain"/>
    <property type="match status" value="1"/>
</dbReference>
<dbReference type="GO" id="GO:0035556">
    <property type="term" value="P:intracellular signal transduction"/>
    <property type="evidence" value="ECO:0007669"/>
    <property type="project" value="InterPro"/>
</dbReference>
<protein>
    <submittedName>
        <fullName evidence="2">Membrane transport protein</fullName>
    </submittedName>
</protein>
<comment type="caution">
    <text evidence="2">The sequence shown here is derived from an EMBL/GenBank/DDBJ whole genome shotgun (WGS) entry which is preliminary data.</text>
</comment>
<dbReference type="Pfam" id="PF00610">
    <property type="entry name" value="DEP"/>
    <property type="match status" value="1"/>
</dbReference>
<dbReference type="SMART" id="SM00049">
    <property type="entry name" value="DEP"/>
    <property type="match status" value="1"/>
</dbReference>
<dbReference type="InterPro" id="IPR051832">
    <property type="entry name" value="mTOR-Rac_regulators"/>
</dbReference>
<sequence>MFVGLALCIWTLVMEQMSGIYIELSFLDATLNFGQSIIVFAVFGTNTKEIVLPLLKYWRKMWYGANTLVLPSWDELSVETKHICDQFVTHHLQKCKDDIAQDKRWRIKIYKKVFSGSKFVDWLIEVGLARDRIEAVNYSRHLIEGKPFLYTNVMLKSGEMFSKMQHNELRFESIKIVLKSQH</sequence>
<dbReference type="Proteomes" id="UP001458880">
    <property type="component" value="Unassembled WGS sequence"/>
</dbReference>
<dbReference type="PANTHER" id="PTHR22829">
    <property type="entry name" value="DEP DOMAIN PROTEIN"/>
    <property type="match status" value="1"/>
</dbReference>
<evidence type="ECO:0000259" key="1">
    <source>
        <dbReference type="PROSITE" id="PS50186"/>
    </source>
</evidence>
<dbReference type="InterPro" id="IPR036388">
    <property type="entry name" value="WH-like_DNA-bd_sf"/>
</dbReference>
<dbReference type="PROSITE" id="PS50186">
    <property type="entry name" value="DEP"/>
    <property type="match status" value="1"/>
</dbReference>
<dbReference type="InterPro" id="IPR000591">
    <property type="entry name" value="DEP_dom"/>
</dbReference>
<evidence type="ECO:0000313" key="3">
    <source>
        <dbReference type="Proteomes" id="UP001458880"/>
    </source>
</evidence>
<gene>
    <name evidence="2" type="ORF">QE152_g7065</name>
</gene>
<dbReference type="SUPFAM" id="SSF46785">
    <property type="entry name" value="Winged helix' DNA-binding domain"/>
    <property type="match status" value="1"/>
</dbReference>
<reference evidence="2 3" key="1">
    <citation type="journal article" date="2024" name="BMC Genomics">
        <title>De novo assembly and annotation of Popillia japonica's genome with initial clues to its potential as an invasive pest.</title>
        <authorList>
            <person name="Cucini C."/>
            <person name="Boschi S."/>
            <person name="Funari R."/>
            <person name="Cardaioli E."/>
            <person name="Iannotti N."/>
            <person name="Marturano G."/>
            <person name="Paoli F."/>
            <person name="Bruttini M."/>
            <person name="Carapelli A."/>
            <person name="Frati F."/>
            <person name="Nardi F."/>
        </authorList>
    </citation>
    <scope>NUCLEOTIDE SEQUENCE [LARGE SCALE GENOMIC DNA]</scope>
    <source>
        <strain evidence="2">DMR45628</strain>
    </source>
</reference>
<dbReference type="GO" id="GO:0030514">
    <property type="term" value="P:negative regulation of BMP signaling pathway"/>
    <property type="evidence" value="ECO:0007669"/>
    <property type="project" value="TreeGrafter"/>
</dbReference>
<feature type="domain" description="DEP" evidence="1">
    <location>
        <begin position="102"/>
        <end position="144"/>
    </location>
</feature>
<dbReference type="InterPro" id="IPR036390">
    <property type="entry name" value="WH_DNA-bd_sf"/>
</dbReference>
<proteinExistence type="predicted"/>
<organism evidence="2 3">
    <name type="scientific">Popillia japonica</name>
    <name type="common">Japanese beetle</name>
    <dbReference type="NCBI Taxonomy" id="7064"/>
    <lineage>
        <taxon>Eukaryota</taxon>
        <taxon>Metazoa</taxon>
        <taxon>Ecdysozoa</taxon>
        <taxon>Arthropoda</taxon>
        <taxon>Hexapoda</taxon>
        <taxon>Insecta</taxon>
        <taxon>Pterygota</taxon>
        <taxon>Neoptera</taxon>
        <taxon>Endopterygota</taxon>
        <taxon>Coleoptera</taxon>
        <taxon>Polyphaga</taxon>
        <taxon>Scarabaeiformia</taxon>
        <taxon>Scarabaeidae</taxon>
        <taxon>Rutelinae</taxon>
        <taxon>Popillia</taxon>
    </lineage>
</organism>